<proteinExistence type="predicted"/>
<dbReference type="GeneID" id="111137742"/>
<dbReference type="OrthoDB" id="6080763at2759"/>
<keyword evidence="1" id="KW-1133">Transmembrane helix</keyword>
<keyword evidence="1" id="KW-0472">Membrane</keyword>
<evidence type="ECO:0000313" key="3">
    <source>
        <dbReference type="RefSeq" id="XP_022345079.1"/>
    </source>
</evidence>
<dbReference type="AlphaFoldDB" id="A0A8B8EYK4"/>
<gene>
    <name evidence="3 4" type="primary">LOC111137742</name>
</gene>
<dbReference type="PROSITE" id="PS00018">
    <property type="entry name" value="EF_HAND_1"/>
    <property type="match status" value="1"/>
</dbReference>
<organism evidence="2 3">
    <name type="scientific">Crassostrea virginica</name>
    <name type="common">Eastern oyster</name>
    <dbReference type="NCBI Taxonomy" id="6565"/>
    <lineage>
        <taxon>Eukaryota</taxon>
        <taxon>Metazoa</taxon>
        <taxon>Spiralia</taxon>
        <taxon>Lophotrochozoa</taxon>
        <taxon>Mollusca</taxon>
        <taxon>Bivalvia</taxon>
        <taxon>Autobranchia</taxon>
        <taxon>Pteriomorphia</taxon>
        <taxon>Ostreida</taxon>
        <taxon>Ostreoidea</taxon>
        <taxon>Ostreidae</taxon>
        <taxon>Crassostrea</taxon>
    </lineage>
</organism>
<name>A0A8B8EYK4_CRAVI</name>
<feature type="transmembrane region" description="Helical" evidence="1">
    <location>
        <begin position="66"/>
        <end position="91"/>
    </location>
</feature>
<dbReference type="Proteomes" id="UP000694844">
    <property type="component" value="Chromosome 5"/>
</dbReference>
<dbReference type="RefSeq" id="XP_022345080.1">
    <property type="nucleotide sequence ID" value="XM_022489372.1"/>
</dbReference>
<dbReference type="RefSeq" id="XP_022345079.1">
    <property type="nucleotide sequence ID" value="XM_022489371.1"/>
</dbReference>
<evidence type="ECO:0000256" key="1">
    <source>
        <dbReference type="SAM" id="Phobius"/>
    </source>
</evidence>
<evidence type="ECO:0000313" key="4">
    <source>
        <dbReference type="RefSeq" id="XP_022345080.1"/>
    </source>
</evidence>
<protein>
    <submittedName>
        <fullName evidence="3 4">Uncharacterized protein LOC111137742 isoform X1</fullName>
    </submittedName>
</protein>
<reference evidence="3 4" key="1">
    <citation type="submission" date="2025-04" db="UniProtKB">
        <authorList>
            <consortium name="RefSeq"/>
        </authorList>
    </citation>
    <scope>IDENTIFICATION</scope>
    <source>
        <tissue evidence="3 4">Whole sample</tissue>
    </source>
</reference>
<keyword evidence="2" id="KW-1185">Reference proteome</keyword>
<feature type="transmembrane region" description="Helical" evidence="1">
    <location>
        <begin position="121"/>
        <end position="141"/>
    </location>
</feature>
<accession>A0A8B8EYK4</accession>
<dbReference type="KEGG" id="cvn:111137742"/>
<keyword evidence="1" id="KW-0812">Transmembrane</keyword>
<dbReference type="Gene3D" id="1.10.238.10">
    <property type="entry name" value="EF-hand"/>
    <property type="match status" value="1"/>
</dbReference>
<sequence>MMGIAIKRNTTVREVTNLTSFIQAEGGLLCGTVLFQVLYRLHKRAGLRRTERGTKADLNGHKDTAAILYVIKMALYLANFGLCIGGGVNILTLHGNHPANTTITCDPEFYDYYFHAKIVQLPVYAVYAVYYFVFLFFVVPMEKKWFLRRKLRQWVRILDADQDGIISQEDMNKTNEKMECLRQLVGGRESALPVTDQTKWWNENVFRCGPGKDISENDLTNFMFANVFRQDAGYNDDKMKPIIKGWFEFFTTEEYLKENWIIEKEDFCKFWTILAQIEHGYSTEMLNRYFPSPITMSDLLEEFVTLVSNPMFYEVHASRIFHLLKYRPKDTFCKS</sequence>
<evidence type="ECO:0000313" key="2">
    <source>
        <dbReference type="Proteomes" id="UP000694844"/>
    </source>
</evidence>
<dbReference type="InterPro" id="IPR018247">
    <property type="entry name" value="EF_Hand_1_Ca_BS"/>
</dbReference>